<proteinExistence type="predicted"/>
<feature type="region of interest" description="Disordered" evidence="1">
    <location>
        <begin position="265"/>
        <end position="319"/>
    </location>
</feature>
<feature type="compositionally biased region" description="Polar residues" evidence="1">
    <location>
        <begin position="762"/>
        <end position="781"/>
    </location>
</feature>
<feature type="region of interest" description="Disordered" evidence="1">
    <location>
        <begin position="516"/>
        <end position="603"/>
    </location>
</feature>
<feature type="region of interest" description="Disordered" evidence="1">
    <location>
        <begin position="137"/>
        <end position="158"/>
    </location>
</feature>
<keyword evidence="2" id="KW-0812">Transmembrane</keyword>
<dbReference type="GO" id="GO:0005886">
    <property type="term" value="C:plasma membrane"/>
    <property type="evidence" value="ECO:0007669"/>
    <property type="project" value="InterPro"/>
</dbReference>
<feature type="region of interest" description="Disordered" evidence="1">
    <location>
        <begin position="1672"/>
        <end position="1692"/>
    </location>
</feature>
<keyword evidence="2" id="KW-0472">Membrane</keyword>
<feature type="compositionally biased region" description="Low complexity" evidence="1">
    <location>
        <begin position="925"/>
        <end position="947"/>
    </location>
</feature>
<feature type="compositionally biased region" description="Polar residues" evidence="1">
    <location>
        <begin position="211"/>
        <end position="233"/>
    </location>
</feature>
<feature type="compositionally biased region" description="Low complexity" evidence="1">
    <location>
        <begin position="465"/>
        <end position="476"/>
    </location>
</feature>
<feature type="compositionally biased region" description="Gly residues" evidence="1">
    <location>
        <begin position="1164"/>
        <end position="1182"/>
    </location>
</feature>
<feature type="compositionally biased region" description="Polar residues" evidence="1">
    <location>
        <begin position="836"/>
        <end position="854"/>
    </location>
</feature>
<dbReference type="GO" id="GO:0005034">
    <property type="term" value="F:osmosensor activity"/>
    <property type="evidence" value="ECO:0007669"/>
    <property type="project" value="InterPro"/>
</dbReference>
<protein>
    <submittedName>
        <fullName evidence="4">LAMI_0D11474g1_1</fullName>
    </submittedName>
</protein>
<dbReference type="GO" id="GO:0001402">
    <property type="term" value="P:signal transduction involved in filamentous growth"/>
    <property type="evidence" value="ECO:0007669"/>
    <property type="project" value="TreeGrafter"/>
</dbReference>
<feature type="signal peptide" evidence="3">
    <location>
        <begin position="1"/>
        <end position="21"/>
    </location>
</feature>
<feature type="compositionally biased region" description="Polar residues" evidence="1">
    <location>
        <begin position="516"/>
        <end position="545"/>
    </location>
</feature>
<dbReference type="EMBL" id="LT598463">
    <property type="protein sequence ID" value="SCU88833.1"/>
    <property type="molecule type" value="Genomic_DNA"/>
</dbReference>
<dbReference type="GO" id="GO:0005576">
    <property type="term" value="C:extracellular region"/>
    <property type="evidence" value="ECO:0007669"/>
    <property type="project" value="TreeGrafter"/>
</dbReference>
<keyword evidence="3" id="KW-0732">Signal</keyword>
<feature type="transmembrane region" description="Helical" evidence="2">
    <location>
        <begin position="1221"/>
        <end position="1242"/>
    </location>
</feature>
<evidence type="ECO:0000313" key="5">
    <source>
        <dbReference type="Proteomes" id="UP000191024"/>
    </source>
</evidence>
<gene>
    <name evidence="4" type="ORF">LAMI_0D11474G</name>
</gene>
<reference evidence="4 5" key="1">
    <citation type="submission" date="2016-03" db="EMBL/GenBank/DDBJ databases">
        <authorList>
            <person name="Devillers H."/>
        </authorList>
    </citation>
    <scope>NUCLEOTIDE SEQUENCE [LARGE SCALE GENOMIC DNA]</scope>
    <source>
        <strain evidence="4">CBS 11717</strain>
    </source>
</reference>
<dbReference type="OrthoDB" id="3366093at2759"/>
<organism evidence="4 5">
    <name type="scientific">Lachancea mirantina</name>
    <dbReference type="NCBI Taxonomy" id="1230905"/>
    <lineage>
        <taxon>Eukaryota</taxon>
        <taxon>Fungi</taxon>
        <taxon>Dikarya</taxon>
        <taxon>Ascomycota</taxon>
        <taxon>Saccharomycotina</taxon>
        <taxon>Saccharomycetes</taxon>
        <taxon>Saccharomycetales</taxon>
        <taxon>Saccharomycetaceae</taxon>
        <taxon>Lachancea</taxon>
    </lineage>
</organism>
<dbReference type="PANTHER" id="PTHR35778">
    <property type="entry name" value="SIGNALING MUCIN HKR1-RELATED"/>
    <property type="match status" value="1"/>
</dbReference>
<feature type="region of interest" description="Disordered" evidence="1">
    <location>
        <begin position="759"/>
        <end position="794"/>
    </location>
</feature>
<feature type="region of interest" description="Disordered" evidence="1">
    <location>
        <begin position="614"/>
        <end position="633"/>
    </location>
</feature>
<evidence type="ECO:0000256" key="3">
    <source>
        <dbReference type="SAM" id="SignalP"/>
    </source>
</evidence>
<feature type="compositionally biased region" description="Polar residues" evidence="1">
    <location>
        <begin position="391"/>
        <end position="411"/>
    </location>
</feature>
<feature type="compositionally biased region" description="Polar residues" evidence="1">
    <location>
        <begin position="140"/>
        <end position="158"/>
    </location>
</feature>
<feature type="compositionally biased region" description="Polar residues" evidence="1">
    <location>
        <begin position="270"/>
        <end position="307"/>
    </location>
</feature>
<keyword evidence="5" id="KW-1185">Reference proteome</keyword>
<dbReference type="PANTHER" id="PTHR35778:SF1">
    <property type="entry name" value="SIGNALING MUCIN HKR1-RELATED"/>
    <property type="match status" value="1"/>
</dbReference>
<feature type="chain" id="PRO_5009236014" evidence="3">
    <location>
        <begin position="22"/>
        <end position="1802"/>
    </location>
</feature>
<dbReference type="STRING" id="1230905.A0A1G4JF33"/>
<feature type="compositionally biased region" description="Low complexity" evidence="1">
    <location>
        <begin position="546"/>
        <end position="560"/>
    </location>
</feature>
<name>A0A1G4JF33_9SACH</name>
<feature type="compositionally biased region" description="Polar residues" evidence="1">
    <location>
        <begin position="477"/>
        <end position="500"/>
    </location>
</feature>
<feature type="region of interest" description="Disordered" evidence="1">
    <location>
        <begin position="389"/>
        <end position="500"/>
    </location>
</feature>
<feature type="region of interest" description="Disordered" evidence="1">
    <location>
        <begin position="1160"/>
        <end position="1196"/>
    </location>
</feature>
<feature type="region of interest" description="Disordered" evidence="1">
    <location>
        <begin position="917"/>
        <end position="947"/>
    </location>
</feature>
<evidence type="ECO:0000256" key="1">
    <source>
        <dbReference type="SAM" id="MobiDB-lite"/>
    </source>
</evidence>
<dbReference type="GO" id="GO:0030427">
    <property type="term" value="C:site of polarized growth"/>
    <property type="evidence" value="ECO:0007669"/>
    <property type="project" value="TreeGrafter"/>
</dbReference>
<dbReference type="GO" id="GO:0006972">
    <property type="term" value="P:hyperosmotic response"/>
    <property type="evidence" value="ECO:0007669"/>
    <property type="project" value="TreeGrafter"/>
</dbReference>
<accession>A0A1G4JF33</accession>
<feature type="region of interest" description="Disordered" evidence="1">
    <location>
        <begin position="832"/>
        <end position="855"/>
    </location>
</feature>
<dbReference type="GO" id="GO:0000282">
    <property type="term" value="P:cellular bud site selection"/>
    <property type="evidence" value="ECO:0007669"/>
    <property type="project" value="TreeGrafter"/>
</dbReference>
<feature type="compositionally biased region" description="Low complexity" evidence="1">
    <location>
        <begin position="614"/>
        <end position="627"/>
    </location>
</feature>
<feature type="region of interest" description="Disordered" evidence="1">
    <location>
        <begin position="1709"/>
        <end position="1741"/>
    </location>
</feature>
<dbReference type="InterPro" id="IPR039295">
    <property type="entry name" value="MSB2"/>
</dbReference>
<evidence type="ECO:0000313" key="4">
    <source>
        <dbReference type="EMBL" id="SCU88833.1"/>
    </source>
</evidence>
<keyword evidence="2" id="KW-1133">Transmembrane helix</keyword>
<dbReference type="GO" id="GO:0031505">
    <property type="term" value="P:fungal-type cell wall organization"/>
    <property type="evidence" value="ECO:0007669"/>
    <property type="project" value="TreeGrafter"/>
</dbReference>
<dbReference type="GO" id="GO:0007232">
    <property type="term" value="P:osmosensory signaling pathway via Sho1 osmosensor"/>
    <property type="evidence" value="ECO:0007669"/>
    <property type="project" value="InterPro"/>
</dbReference>
<feature type="region of interest" description="Disordered" evidence="1">
    <location>
        <begin position="211"/>
        <end position="235"/>
    </location>
</feature>
<feature type="compositionally biased region" description="Polar residues" evidence="1">
    <location>
        <begin position="419"/>
        <end position="437"/>
    </location>
</feature>
<feature type="compositionally biased region" description="Low complexity" evidence="1">
    <location>
        <begin position="782"/>
        <end position="794"/>
    </location>
</feature>
<dbReference type="Proteomes" id="UP000191024">
    <property type="component" value="Chromosome D"/>
</dbReference>
<feature type="compositionally biased region" description="Polar residues" evidence="1">
    <location>
        <begin position="561"/>
        <end position="592"/>
    </location>
</feature>
<evidence type="ECO:0000256" key="2">
    <source>
        <dbReference type="SAM" id="Phobius"/>
    </source>
</evidence>
<feature type="compositionally biased region" description="Basic residues" evidence="1">
    <location>
        <begin position="1731"/>
        <end position="1740"/>
    </location>
</feature>
<sequence>MRRAVIFQILWIGILFVFGIAANNGANFTSNLLLIRGLSTAQMQIFNTGFQNGNVSANGGSSNNNDVPTTSAGLIKTGDATFTSTNSPLTGATGLNSESGVNARSSADAANSFSTASISSPDSHLFSDTLMGSDALTPSPVESATMPTLADTSKTSSAVPSFRLATSSPFAGTSTSSSLESFEAATSSSLADASTSSSPLASDTPITSSLLASDTPITSSPLASDSSRTSSPLPATISSATLASTSDPQYTSDTSASSIAADSYSLSTSNAPSGTPSYNSKAVPSTTSTAEENSSIYATTESRSTPPSKHGASDSFTSSTLPLSSVTFSMSPETPSSDLPITISTTALTTAKEQETASKLLPSTPARSSTSSPVETYLITAVTTFPIAFGSSGTTSDPELSTLEVQTSSPSDTEKSGTIPISSAAFSTTETPSTDQKGSFFSSSASSTIPTADLIGSTGEDMTPSSSMAFESQSSSFVGDSTSSLPTIYTSSPPQDSSILESQSSELVYTLIQESTVPTPTSTPLASYQRSTSSPSSMGASQNTFPTPISLSTSGSPSSTIQPNQASTVAQSQPNTIINTHSSTLDSTSFSADTGRLPPASVTSPITTIYTITSTTPSQKPTQTQTQGDNSQAPIASLTSSVQYTTQTRGEAPSSPSSFLLTTPLQETSYLFSSSLGPQSGQQTSIDLATSSNAESFMADSSTQSTSLPVTVFPNTDLSDGTISLSFSSTPEIYSSKTESAGAFITSTATMTTALSASQSSPYSKSLAQETSEPSTMLSNVDLSSLSDSPTSEALTGSIASTATSTGTVTTISATTLISFNDASSSFTGSAVLPTESASSGSQLESNSITTDTANGGKLSTSIVSISSSIPPVTQSAVTTNSQMTFSQQTNTGILQSMKTRSSNDGGEHTLQTVSPTAYASTQASSLSNSDELSSQQAGSGTTGSGESNSGWLPFVIVTESTMSNPSSATGSFDAGATATLPQVISPSTPVSQPPNYTLITVGFTEPLNYPFLIRNPLASAQIFNFLPLVLCYPFNYSSSQVSARDLRPVIDSSVSKAQSSRNELSDSFLQQRDTFMQHGNRWKDVDFSQVVVGGIIPTIIPNKDYIASVAIVYFPSRAVNVLQKMVLNNNSRLYNNPVPYEESLAALIDPSVPLTGLINSDGSSGGGQTGNGNQGNGGSSSGSGSQSGSKGSGGSGNWAISGSLDNSQKTAMTFKITKRLVIFLPVFGAVIASWLIVVLYLGKKIYKVDTLDHILYSTDKKWSAEHPLARTKLKDLEKLKYKQHDPEKYAHDYYENFENDDTESFDPDDLVSVGDNLYYSRHSGLSYTMGPDGNLYYAGLSYREATSAEDAVRQNYEDTARINERKPPVEKYQDDHTPRTEAQSIKSEDIEIDEDGNIEIFVSEEDQAAMDTYNTDTVESYNNKGRYHPNAFMADEGLVNQASSSEEQQPGTNSPLNSLLLKTGGNIMFPSSHGSNSMPEAITNENLEEFFYGAAEAQDLNCLENVAFEQDDDVENFIFEDLGVDVTTSDDEDVNDVNDVNVGDFDELDEVMYNRLSRLSGLVAGQPSTSDLTTYQGILEQQYANRVRELESVASLYQNPDQSLLTGDGSSYYASSSQANPTSTTACETFDSAIRPEKTYKALRAHKSTTQTPSHSSGFTFNEHTSGELLSSASNKAHKSKKLYRRSVRGHTRSVSCNSADVFLKSSEPNTSSKLHLTPKLRQRNDGKSNSKKKKKISVRHSIAESFSSSIVLSKVNYSRRTSRASEVGPHGHTFEDLRNVSISGPISTENSLGWSAFEND</sequence>
<feature type="compositionally biased region" description="Basic residues" evidence="1">
    <location>
        <begin position="1677"/>
        <end position="1692"/>
    </location>
</feature>
<dbReference type="GO" id="GO:0009986">
    <property type="term" value="C:cell surface"/>
    <property type="evidence" value="ECO:0007669"/>
    <property type="project" value="TreeGrafter"/>
</dbReference>